<keyword evidence="4 7" id="KW-0560">Oxidoreductase</keyword>
<evidence type="ECO:0000256" key="2">
    <source>
        <dbReference type="ARBA" id="ARBA00022630"/>
    </source>
</evidence>
<dbReference type="Gene3D" id="1.20.120.310">
    <property type="entry name" value="ERV/ALR sulfhydryl oxidase domain"/>
    <property type="match status" value="1"/>
</dbReference>
<keyword evidence="7" id="KW-0472">Membrane</keyword>
<proteinExistence type="predicted"/>
<keyword evidence="5" id="KW-1015">Disulfide bond</keyword>
<sequence length="139" mass="16608">MSFGFSPDIWGPHAWFFIDTVCMRYPDSPTADDKKNYYNFLSLLEYILPCDKCRKNYKHHLSINPLSDDVLLTRQNLILWIINMHNLVRMKNNKPVYTYNSFINYYNKQYTKSFNFDILMAFIGVAIVGVLCYKFLYKK</sequence>
<dbReference type="EC" id="1.8.3.2" evidence="7"/>
<evidence type="ECO:0000259" key="8">
    <source>
        <dbReference type="PROSITE" id="PS51324"/>
    </source>
</evidence>
<comment type="catalytic activity">
    <reaction evidence="6 7">
        <text>2 R'C(R)SH + O2 = R'C(R)S-S(R)CR' + H2O2</text>
        <dbReference type="Rhea" id="RHEA:17357"/>
        <dbReference type="ChEBI" id="CHEBI:15379"/>
        <dbReference type="ChEBI" id="CHEBI:16240"/>
        <dbReference type="ChEBI" id="CHEBI:16520"/>
        <dbReference type="ChEBI" id="CHEBI:17412"/>
        <dbReference type="EC" id="1.8.3.2"/>
    </reaction>
</comment>
<reference evidence="9" key="1">
    <citation type="submission" date="2018-10" db="EMBL/GenBank/DDBJ databases">
        <title>Hidden diversity of soil giant viruses.</title>
        <authorList>
            <person name="Schulz F."/>
            <person name="Alteio L."/>
            <person name="Goudeau D."/>
            <person name="Ryan E.M."/>
            <person name="Malmstrom R.R."/>
            <person name="Blanchard J."/>
            <person name="Woyke T."/>
        </authorList>
    </citation>
    <scope>NUCLEOTIDE SEQUENCE</scope>
    <source>
        <strain evidence="9">FNV1</strain>
    </source>
</reference>
<dbReference type="PROSITE" id="PS51324">
    <property type="entry name" value="ERV_ALR"/>
    <property type="match status" value="1"/>
</dbReference>
<dbReference type="PANTHER" id="PTHR12645:SF0">
    <property type="entry name" value="FAD-LINKED SULFHYDRYL OXIDASE ALR"/>
    <property type="match status" value="1"/>
</dbReference>
<organism evidence="9">
    <name type="scientific">Faunusvirus sp</name>
    <dbReference type="NCBI Taxonomy" id="2487766"/>
    <lineage>
        <taxon>Viruses</taxon>
        <taxon>Varidnaviria</taxon>
        <taxon>Bamfordvirae</taxon>
        <taxon>Nucleocytoviricota</taxon>
        <taxon>Megaviricetes</taxon>
        <taxon>Imitervirales</taxon>
        <taxon>Mimiviridae</taxon>
    </lineage>
</organism>
<evidence type="ECO:0000256" key="3">
    <source>
        <dbReference type="ARBA" id="ARBA00022827"/>
    </source>
</evidence>
<evidence type="ECO:0000256" key="1">
    <source>
        <dbReference type="ARBA" id="ARBA00001974"/>
    </source>
</evidence>
<feature type="transmembrane region" description="Helical" evidence="7">
    <location>
        <begin position="118"/>
        <end position="137"/>
    </location>
</feature>
<accession>A0A3G4ZXA0</accession>
<dbReference type="InterPro" id="IPR039799">
    <property type="entry name" value="ALR/ERV"/>
</dbReference>
<dbReference type="InterPro" id="IPR017905">
    <property type="entry name" value="ERV/ALR_sulphydryl_oxidase"/>
</dbReference>
<keyword evidence="2 7" id="KW-0285">Flavoprotein</keyword>
<dbReference type="PANTHER" id="PTHR12645">
    <property type="entry name" value="ALR/ERV"/>
    <property type="match status" value="1"/>
</dbReference>
<dbReference type="SUPFAM" id="SSF69000">
    <property type="entry name" value="FAD-dependent thiol oxidase"/>
    <property type="match status" value="1"/>
</dbReference>
<dbReference type="InterPro" id="IPR036774">
    <property type="entry name" value="ERV/ALR_sulphydryl_oxid_sf"/>
</dbReference>
<protein>
    <recommendedName>
        <fullName evidence="7">Sulfhydryl oxidase</fullName>
        <ecNumber evidence="7">1.8.3.2</ecNumber>
    </recommendedName>
</protein>
<evidence type="ECO:0000256" key="4">
    <source>
        <dbReference type="ARBA" id="ARBA00023002"/>
    </source>
</evidence>
<comment type="cofactor">
    <cofactor evidence="1 7">
        <name>FAD</name>
        <dbReference type="ChEBI" id="CHEBI:57692"/>
    </cofactor>
</comment>
<evidence type="ECO:0000313" key="9">
    <source>
        <dbReference type="EMBL" id="AYV79548.1"/>
    </source>
</evidence>
<evidence type="ECO:0000256" key="6">
    <source>
        <dbReference type="ARBA" id="ARBA00048864"/>
    </source>
</evidence>
<evidence type="ECO:0000256" key="5">
    <source>
        <dbReference type="ARBA" id="ARBA00023157"/>
    </source>
</evidence>
<keyword evidence="3 7" id="KW-0274">FAD</keyword>
<keyword evidence="7" id="KW-0812">Transmembrane</keyword>
<feature type="domain" description="ERV/ALR sulfhydryl oxidase" evidence="8">
    <location>
        <begin position="3"/>
        <end position="106"/>
    </location>
</feature>
<dbReference type="GO" id="GO:0050660">
    <property type="term" value="F:flavin adenine dinucleotide binding"/>
    <property type="evidence" value="ECO:0007669"/>
    <property type="project" value="TreeGrafter"/>
</dbReference>
<evidence type="ECO:0000256" key="7">
    <source>
        <dbReference type="RuleBase" id="RU371123"/>
    </source>
</evidence>
<keyword evidence="7" id="KW-1133">Transmembrane helix</keyword>
<dbReference type="GO" id="GO:0016971">
    <property type="term" value="F:flavin-dependent sulfhydryl oxidase activity"/>
    <property type="evidence" value="ECO:0007669"/>
    <property type="project" value="InterPro"/>
</dbReference>
<gene>
    <name evidence="9" type="ORF">Faunusvirus21_12</name>
</gene>
<dbReference type="Pfam" id="PF04777">
    <property type="entry name" value="Evr1_Alr"/>
    <property type="match status" value="1"/>
</dbReference>
<dbReference type="EMBL" id="MK072152">
    <property type="protein sequence ID" value="AYV79548.1"/>
    <property type="molecule type" value="Genomic_DNA"/>
</dbReference>
<name>A0A3G4ZXA0_9VIRU</name>